<dbReference type="EMBL" id="MN740511">
    <property type="protein sequence ID" value="QHU30663.1"/>
    <property type="molecule type" value="Genomic_DNA"/>
</dbReference>
<dbReference type="AlphaFoldDB" id="A0A6C0LJE3"/>
<sequence length="164" mass="19190">MAVALPTDKDVQDEKEFRKHLDEKNKIDTKILKVQWQLEGNNVLNSIMRFDANLIINDFISSDVKVEDPDLLFCKCIWANLQWDTPALIKQNMLKDINKHFNPNIKDLHIFAKGHMHEPDSMIVIDAKTDKIITWIKFLREEITDKQWKEYSESIAGKEAVVIK</sequence>
<evidence type="ECO:0000313" key="1">
    <source>
        <dbReference type="EMBL" id="QHU30663.1"/>
    </source>
</evidence>
<proteinExistence type="predicted"/>
<protein>
    <submittedName>
        <fullName evidence="1">Uncharacterized protein</fullName>
    </submittedName>
</protein>
<name>A0A6C0LJE3_9ZZZZ</name>
<organism evidence="1">
    <name type="scientific">viral metagenome</name>
    <dbReference type="NCBI Taxonomy" id="1070528"/>
    <lineage>
        <taxon>unclassified sequences</taxon>
        <taxon>metagenomes</taxon>
        <taxon>organismal metagenomes</taxon>
    </lineage>
</organism>
<reference evidence="1" key="1">
    <citation type="journal article" date="2020" name="Nature">
        <title>Giant virus diversity and host interactions through global metagenomics.</title>
        <authorList>
            <person name="Schulz F."/>
            <person name="Roux S."/>
            <person name="Paez-Espino D."/>
            <person name="Jungbluth S."/>
            <person name="Walsh D.A."/>
            <person name="Denef V.J."/>
            <person name="McMahon K.D."/>
            <person name="Konstantinidis K.T."/>
            <person name="Eloe-Fadrosh E.A."/>
            <person name="Kyrpides N.C."/>
            <person name="Woyke T."/>
        </authorList>
    </citation>
    <scope>NUCLEOTIDE SEQUENCE</scope>
    <source>
        <strain evidence="1">GVMAG-M-3300027833-19</strain>
    </source>
</reference>
<accession>A0A6C0LJE3</accession>